<name>A0AA36HZD0_9DINO</name>
<dbReference type="EMBL" id="CAUJNA010000430">
    <property type="protein sequence ID" value="CAJ1376923.1"/>
    <property type="molecule type" value="Genomic_DNA"/>
</dbReference>
<keyword evidence="2" id="KW-1185">Reference proteome</keyword>
<dbReference type="AlphaFoldDB" id="A0AA36HZD0"/>
<sequence length="546" mass="60741">MAVWWLLSTVRAAGHFVQVPGESDASLFARWPGPISDPCLEWAEGAEGYELRRLATRRAKFFSEARDAVLRTASGARGGEWQPVLACPATGWTLRILNASAFADGEEGEAELALVVREVLMADESLLQTLSSRLSLFGLLALAGRRKRQRQLSTLSPVIWDTFTDLPRWSSLQSELWKAIRTRRPLPMAATILEMSSGPDGLKLATCLLASAQEIRLRSGDIISGAQTFSEVRALVGRAGAAVSLWASQVPLDELVRGLRDWPLVQLLADLEVSDLAQLHAMGRQLVSQQMVRFLPSPEVVPSIVLPYREPLSDHDRDIGRFHCTSDFFTEVEFWLREYGHLPEARMVAVEVACWLPDCLIWAAHRVGGRISAACLEADDLAVATGRRSIKLNGFEGQVHMLQRRVTGSLSACWHCRDHTDMQHPDNLEANAHLSNDRRCWFHEATGMACAKDHFASSIDTEVSRLGFQQIDILKMSISSMDILRSSSWALQRTQRVLLATDPRDTLAQVELLRDAGFEEIHVPMPHMSGGSTPYSFYIIARRLGV</sequence>
<reference evidence="1" key="1">
    <citation type="submission" date="2023-08" db="EMBL/GenBank/DDBJ databases">
        <authorList>
            <person name="Chen Y."/>
            <person name="Shah S."/>
            <person name="Dougan E. K."/>
            <person name="Thang M."/>
            <person name="Chan C."/>
        </authorList>
    </citation>
    <scope>NUCLEOTIDE SEQUENCE</scope>
</reference>
<proteinExistence type="predicted"/>
<dbReference type="Proteomes" id="UP001178507">
    <property type="component" value="Unassembled WGS sequence"/>
</dbReference>
<gene>
    <name evidence="1" type="ORF">EVOR1521_LOCUS5861</name>
</gene>
<protein>
    <submittedName>
        <fullName evidence="1">Uncharacterized protein</fullName>
    </submittedName>
</protein>
<accession>A0AA36HZD0</accession>
<comment type="caution">
    <text evidence="1">The sequence shown here is derived from an EMBL/GenBank/DDBJ whole genome shotgun (WGS) entry which is preliminary data.</text>
</comment>
<evidence type="ECO:0000313" key="1">
    <source>
        <dbReference type="EMBL" id="CAJ1376923.1"/>
    </source>
</evidence>
<organism evidence="1 2">
    <name type="scientific">Effrenium voratum</name>
    <dbReference type="NCBI Taxonomy" id="2562239"/>
    <lineage>
        <taxon>Eukaryota</taxon>
        <taxon>Sar</taxon>
        <taxon>Alveolata</taxon>
        <taxon>Dinophyceae</taxon>
        <taxon>Suessiales</taxon>
        <taxon>Symbiodiniaceae</taxon>
        <taxon>Effrenium</taxon>
    </lineage>
</organism>
<evidence type="ECO:0000313" key="2">
    <source>
        <dbReference type="Proteomes" id="UP001178507"/>
    </source>
</evidence>